<comment type="caution">
    <text evidence="1">The sequence shown here is derived from an EMBL/GenBank/DDBJ whole genome shotgun (WGS) entry which is preliminary data.</text>
</comment>
<dbReference type="Proteomes" id="UP000055048">
    <property type="component" value="Unassembled WGS sequence"/>
</dbReference>
<organism evidence="1 2">
    <name type="scientific">Trichinella murrelli</name>
    <dbReference type="NCBI Taxonomy" id="144512"/>
    <lineage>
        <taxon>Eukaryota</taxon>
        <taxon>Metazoa</taxon>
        <taxon>Ecdysozoa</taxon>
        <taxon>Nematoda</taxon>
        <taxon>Enoplea</taxon>
        <taxon>Dorylaimia</taxon>
        <taxon>Trichinellida</taxon>
        <taxon>Trichinellidae</taxon>
        <taxon>Trichinella</taxon>
    </lineage>
</organism>
<proteinExistence type="predicted"/>
<dbReference type="EMBL" id="JYDJ01002088">
    <property type="protein sequence ID" value="KRX30949.1"/>
    <property type="molecule type" value="Genomic_DNA"/>
</dbReference>
<sequence length="38" mass="4369">MKFILLDSSKNSVHDSIKKLHYGIEHVILHILIPNSDL</sequence>
<name>A0A0V0SWM4_9BILA</name>
<evidence type="ECO:0000313" key="1">
    <source>
        <dbReference type="EMBL" id="KRX30949.1"/>
    </source>
</evidence>
<accession>A0A0V0SWM4</accession>
<evidence type="ECO:0000313" key="2">
    <source>
        <dbReference type="Proteomes" id="UP000055048"/>
    </source>
</evidence>
<keyword evidence="2" id="KW-1185">Reference proteome</keyword>
<protein>
    <submittedName>
        <fullName evidence="1">Uncharacterized protein</fullName>
    </submittedName>
</protein>
<gene>
    <name evidence="1" type="ORF">T05_8177</name>
</gene>
<dbReference type="AlphaFoldDB" id="A0A0V0SWM4"/>
<reference evidence="1 2" key="1">
    <citation type="submission" date="2015-01" db="EMBL/GenBank/DDBJ databases">
        <title>Evolution of Trichinella species and genotypes.</title>
        <authorList>
            <person name="Korhonen P.K."/>
            <person name="Edoardo P."/>
            <person name="Giuseppe L.R."/>
            <person name="Gasser R.B."/>
        </authorList>
    </citation>
    <scope>NUCLEOTIDE SEQUENCE [LARGE SCALE GENOMIC DNA]</scope>
    <source>
        <strain evidence="1">ISS417</strain>
    </source>
</reference>